<evidence type="ECO:0000256" key="1">
    <source>
        <dbReference type="ARBA" id="ARBA00012513"/>
    </source>
</evidence>
<dbReference type="Pfam" id="PF00069">
    <property type="entry name" value="Pkinase"/>
    <property type="match status" value="1"/>
</dbReference>
<evidence type="ECO:0000259" key="13">
    <source>
        <dbReference type="PROSITE" id="PS51178"/>
    </source>
</evidence>
<dbReference type="PROSITE" id="PS51178">
    <property type="entry name" value="PASTA"/>
    <property type="match status" value="3"/>
</dbReference>
<feature type="domain" description="Protein kinase" evidence="12">
    <location>
        <begin position="12"/>
        <end position="288"/>
    </location>
</feature>
<dbReference type="PANTHER" id="PTHR43289:SF34">
    <property type="entry name" value="SERINE_THREONINE-PROTEIN KINASE YBDM-RELATED"/>
    <property type="match status" value="1"/>
</dbReference>
<name>A0A2A9DUR1_9MICO</name>
<dbReference type="EC" id="2.7.11.1" evidence="1"/>
<keyword evidence="3" id="KW-0808">Transferase</keyword>
<comment type="catalytic activity">
    <reaction evidence="7">
        <text>L-threonyl-[protein] + ATP = O-phospho-L-threonyl-[protein] + ADP + H(+)</text>
        <dbReference type="Rhea" id="RHEA:46608"/>
        <dbReference type="Rhea" id="RHEA-COMP:11060"/>
        <dbReference type="Rhea" id="RHEA-COMP:11605"/>
        <dbReference type="ChEBI" id="CHEBI:15378"/>
        <dbReference type="ChEBI" id="CHEBI:30013"/>
        <dbReference type="ChEBI" id="CHEBI:30616"/>
        <dbReference type="ChEBI" id="CHEBI:61977"/>
        <dbReference type="ChEBI" id="CHEBI:456216"/>
        <dbReference type="EC" id="2.7.11.1"/>
    </reaction>
</comment>
<feature type="compositionally biased region" description="Gly residues" evidence="10">
    <location>
        <begin position="576"/>
        <end position="594"/>
    </location>
</feature>
<keyword evidence="5 14" id="KW-0418">Kinase</keyword>
<dbReference type="PANTHER" id="PTHR43289">
    <property type="entry name" value="MITOGEN-ACTIVATED PROTEIN KINASE KINASE KINASE 20-RELATED"/>
    <property type="match status" value="1"/>
</dbReference>
<keyword evidence="15" id="KW-1185">Reference proteome</keyword>
<accession>A0A2A9DUR1</accession>
<dbReference type="SMART" id="SM00220">
    <property type="entry name" value="S_TKc"/>
    <property type="match status" value="1"/>
</dbReference>
<gene>
    <name evidence="14" type="ORF">ATJ78_0561</name>
</gene>
<comment type="caution">
    <text evidence="14">The sequence shown here is derived from an EMBL/GenBank/DDBJ whole genome shotgun (WGS) entry which is preliminary data.</text>
</comment>
<dbReference type="InterPro" id="IPR017441">
    <property type="entry name" value="Protein_kinase_ATP_BS"/>
</dbReference>
<dbReference type="Proteomes" id="UP000221369">
    <property type="component" value="Unassembled WGS sequence"/>
</dbReference>
<evidence type="ECO:0000256" key="8">
    <source>
        <dbReference type="ARBA" id="ARBA00048679"/>
    </source>
</evidence>
<evidence type="ECO:0000256" key="9">
    <source>
        <dbReference type="PROSITE-ProRule" id="PRU10141"/>
    </source>
</evidence>
<evidence type="ECO:0000256" key="4">
    <source>
        <dbReference type="ARBA" id="ARBA00022741"/>
    </source>
</evidence>
<evidence type="ECO:0000256" key="6">
    <source>
        <dbReference type="ARBA" id="ARBA00022840"/>
    </source>
</evidence>
<keyword evidence="11" id="KW-0472">Membrane</keyword>
<organism evidence="14 15">
    <name type="scientific">Paramicrobacterium agarici</name>
    <dbReference type="NCBI Taxonomy" id="630514"/>
    <lineage>
        <taxon>Bacteria</taxon>
        <taxon>Bacillati</taxon>
        <taxon>Actinomycetota</taxon>
        <taxon>Actinomycetes</taxon>
        <taxon>Micrococcales</taxon>
        <taxon>Microbacteriaceae</taxon>
        <taxon>Paramicrobacterium</taxon>
    </lineage>
</organism>
<dbReference type="CDD" id="cd14014">
    <property type="entry name" value="STKc_PknB_like"/>
    <property type="match status" value="1"/>
</dbReference>
<dbReference type="InterPro" id="IPR011009">
    <property type="entry name" value="Kinase-like_dom_sf"/>
</dbReference>
<evidence type="ECO:0000313" key="15">
    <source>
        <dbReference type="Proteomes" id="UP000221369"/>
    </source>
</evidence>
<dbReference type="SMART" id="SM00740">
    <property type="entry name" value="PASTA"/>
    <property type="match status" value="3"/>
</dbReference>
<proteinExistence type="predicted"/>
<dbReference type="FunFam" id="3.30.200.20:FF:000035">
    <property type="entry name" value="Serine/threonine protein kinase Stk1"/>
    <property type="match status" value="1"/>
</dbReference>
<evidence type="ECO:0000256" key="5">
    <source>
        <dbReference type="ARBA" id="ARBA00022777"/>
    </source>
</evidence>
<dbReference type="Pfam" id="PF03793">
    <property type="entry name" value="PASTA"/>
    <property type="match status" value="3"/>
</dbReference>
<reference evidence="14 15" key="1">
    <citation type="submission" date="2017-10" db="EMBL/GenBank/DDBJ databases">
        <title>Sequencing the genomes of 1000 actinobacteria strains.</title>
        <authorList>
            <person name="Klenk H.-P."/>
        </authorList>
    </citation>
    <scope>NUCLEOTIDE SEQUENCE [LARGE SCALE GENOMIC DNA]</scope>
    <source>
        <strain evidence="14 15">DSM 21798</strain>
    </source>
</reference>
<dbReference type="CDD" id="cd06577">
    <property type="entry name" value="PASTA_pknB"/>
    <property type="match status" value="3"/>
</dbReference>
<dbReference type="Gene3D" id="3.30.10.20">
    <property type="match status" value="3"/>
</dbReference>
<dbReference type="GO" id="GO:0004674">
    <property type="term" value="F:protein serine/threonine kinase activity"/>
    <property type="evidence" value="ECO:0007669"/>
    <property type="project" value="UniProtKB-KW"/>
</dbReference>
<dbReference type="RefSeq" id="WP_098406201.1">
    <property type="nucleotide sequence ID" value="NZ_PDJE01000001.1"/>
</dbReference>
<dbReference type="PROSITE" id="PS00108">
    <property type="entry name" value="PROTEIN_KINASE_ST"/>
    <property type="match status" value="1"/>
</dbReference>
<dbReference type="FunFam" id="1.10.510.10:FF:000021">
    <property type="entry name" value="Serine/threonine protein kinase"/>
    <property type="match status" value="1"/>
</dbReference>
<dbReference type="Gene3D" id="3.30.200.20">
    <property type="entry name" value="Phosphorylase Kinase, domain 1"/>
    <property type="match status" value="1"/>
</dbReference>
<dbReference type="InterPro" id="IPR008271">
    <property type="entry name" value="Ser/Thr_kinase_AS"/>
</dbReference>
<dbReference type="InterPro" id="IPR000719">
    <property type="entry name" value="Prot_kinase_dom"/>
</dbReference>
<evidence type="ECO:0000256" key="2">
    <source>
        <dbReference type="ARBA" id="ARBA00022527"/>
    </source>
</evidence>
<dbReference type="PROSITE" id="PS00107">
    <property type="entry name" value="PROTEIN_KINASE_ATP"/>
    <property type="match status" value="1"/>
</dbReference>
<keyword evidence="6 9" id="KW-0067">ATP-binding</keyword>
<feature type="binding site" evidence="9">
    <location>
        <position position="41"/>
    </location>
    <ligand>
        <name>ATP</name>
        <dbReference type="ChEBI" id="CHEBI:30616"/>
    </ligand>
</feature>
<protein>
    <recommendedName>
        <fullName evidence="1">non-specific serine/threonine protein kinase</fullName>
        <ecNumber evidence="1">2.7.11.1</ecNumber>
    </recommendedName>
</protein>
<keyword evidence="11" id="KW-1133">Transmembrane helix</keyword>
<feature type="domain" description="PASTA" evidence="13">
    <location>
        <begin position="502"/>
        <end position="568"/>
    </location>
</feature>
<evidence type="ECO:0000256" key="10">
    <source>
        <dbReference type="SAM" id="MobiDB-lite"/>
    </source>
</evidence>
<dbReference type="PROSITE" id="PS50011">
    <property type="entry name" value="PROTEIN_KINASE_DOM"/>
    <property type="match status" value="1"/>
</dbReference>
<dbReference type="NCBIfam" id="NF033483">
    <property type="entry name" value="PknB_PASTA_kin"/>
    <property type="match status" value="1"/>
</dbReference>
<evidence type="ECO:0000259" key="12">
    <source>
        <dbReference type="PROSITE" id="PS50011"/>
    </source>
</evidence>
<feature type="transmembrane region" description="Helical" evidence="11">
    <location>
        <begin position="337"/>
        <end position="358"/>
    </location>
</feature>
<evidence type="ECO:0000313" key="14">
    <source>
        <dbReference type="EMBL" id="PFG29649.1"/>
    </source>
</evidence>
<evidence type="ECO:0000256" key="7">
    <source>
        <dbReference type="ARBA" id="ARBA00047899"/>
    </source>
</evidence>
<comment type="catalytic activity">
    <reaction evidence="8">
        <text>L-seryl-[protein] + ATP = O-phospho-L-seryl-[protein] + ADP + H(+)</text>
        <dbReference type="Rhea" id="RHEA:17989"/>
        <dbReference type="Rhea" id="RHEA-COMP:9863"/>
        <dbReference type="Rhea" id="RHEA-COMP:11604"/>
        <dbReference type="ChEBI" id="CHEBI:15378"/>
        <dbReference type="ChEBI" id="CHEBI:29999"/>
        <dbReference type="ChEBI" id="CHEBI:30616"/>
        <dbReference type="ChEBI" id="CHEBI:83421"/>
        <dbReference type="ChEBI" id="CHEBI:456216"/>
        <dbReference type="EC" id="2.7.11.1"/>
    </reaction>
</comment>
<keyword evidence="2" id="KW-0723">Serine/threonine-protein kinase</keyword>
<feature type="domain" description="PASTA" evidence="13">
    <location>
        <begin position="434"/>
        <end position="501"/>
    </location>
</feature>
<dbReference type="EMBL" id="PDJE01000001">
    <property type="protein sequence ID" value="PFG29649.1"/>
    <property type="molecule type" value="Genomic_DNA"/>
</dbReference>
<evidence type="ECO:0000256" key="11">
    <source>
        <dbReference type="SAM" id="Phobius"/>
    </source>
</evidence>
<dbReference type="InterPro" id="IPR005543">
    <property type="entry name" value="PASTA_dom"/>
</dbReference>
<dbReference type="GO" id="GO:0005524">
    <property type="term" value="F:ATP binding"/>
    <property type="evidence" value="ECO:0007669"/>
    <property type="project" value="UniProtKB-UniRule"/>
</dbReference>
<feature type="region of interest" description="Disordered" evidence="10">
    <location>
        <begin position="568"/>
        <end position="611"/>
    </location>
</feature>
<dbReference type="SUPFAM" id="SSF56112">
    <property type="entry name" value="Protein kinase-like (PK-like)"/>
    <property type="match status" value="1"/>
</dbReference>
<dbReference type="Gene3D" id="1.10.510.10">
    <property type="entry name" value="Transferase(Phosphotransferase) domain 1"/>
    <property type="match status" value="1"/>
</dbReference>
<feature type="domain" description="PASTA" evidence="13">
    <location>
        <begin position="367"/>
        <end position="433"/>
    </location>
</feature>
<evidence type="ECO:0000256" key="3">
    <source>
        <dbReference type="ARBA" id="ARBA00022679"/>
    </source>
</evidence>
<keyword evidence="11" id="KW-0812">Transmembrane</keyword>
<sequence>MVDEERILAGRYRVGSVIGRGGMAVVYKGRDTKLGRNVAIKILKSELASDPAFRTRFRQEAQAASRMSHSSIVRVYDAGEESVRRENGEVEREPFIVMEYVQGYQLKDLIAKGPLDVDEAIRITQDILTALEYSHRAGVVHRDIKPGNVMITADGTVKVMDFGIARAVSDTSSTVAQTTQILGTASYFSPEQAKGETVDARTDIYSATVVLFEMLTGRPPFVGDTAVSVAYQHVSETPTKPSTINSAVTAALDKVVLTGLAKDRFQRYQTASDFSEALDMAAGGHIPVDTVAVSHDDDVATELFGAAPPPVNDTEQALRQLTNDETVTRTQRRPPVVWIWAGVTVVAVIMLAVLWWVMTLPQAAQIPSASRTIPTLAGATWESAEKTLTDLDLLPTKYEQSSTEVPAGEVISVDPEAGTRVEPDTQVKVYVSTGAELNPIPDVANMSLDDARAEIEDAGLEVGSITSENSASVPADTVLSTSPEIGEEVAEGTTIDIVISDGMVTVPDMTGKALDTARQELEGEKYALTVIDVADSSCVAEDGSPVTEQSIGPGEVPQHSTIELTYCSGSAEEGGDSGNGNGGGNNGKGNGNSGNGQSAPNTQGVLGRENR</sequence>
<keyword evidence="4 9" id="KW-0547">Nucleotide-binding</keyword>
<dbReference type="AlphaFoldDB" id="A0A2A9DUR1"/>
<dbReference type="GO" id="GO:0045717">
    <property type="term" value="P:negative regulation of fatty acid biosynthetic process"/>
    <property type="evidence" value="ECO:0007669"/>
    <property type="project" value="UniProtKB-ARBA"/>
</dbReference>